<evidence type="ECO:0000313" key="9">
    <source>
        <dbReference type="Proteomes" id="UP000537130"/>
    </source>
</evidence>
<evidence type="ECO:0000313" key="8">
    <source>
        <dbReference type="EMBL" id="MBB3047843.1"/>
    </source>
</evidence>
<dbReference type="PANTHER" id="PTHR43214">
    <property type="entry name" value="TWO-COMPONENT RESPONSE REGULATOR"/>
    <property type="match status" value="1"/>
</dbReference>
<dbReference type="CDD" id="cd17535">
    <property type="entry name" value="REC_NarL-like"/>
    <property type="match status" value="1"/>
</dbReference>
<dbReference type="InterPro" id="IPR039420">
    <property type="entry name" value="WalR-like"/>
</dbReference>
<dbReference type="GO" id="GO:0000160">
    <property type="term" value="P:phosphorelay signal transduction system"/>
    <property type="evidence" value="ECO:0007669"/>
    <property type="project" value="InterPro"/>
</dbReference>
<accession>A0A7W4W5I3</accession>
<keyword evidence="2" id="KW-0805">Transcription regulation</keyword>
<keyword evidence="9" id="KW-1185">Reference proteome</keyword>
<sequence>MKNGKIDVVIADDHQMFRQGIKTILESEHFDVVGEAADGQDAMRLVRKFSPSLALLDFRMPQLNGIDAAHEIQRLSPHTKVILLTMHDDEQFALDALKSGVRGYILKSQAANELIYAVSEVLKGAVYLSPGISEGVVNALLSKKDTPDEILTCREKQVLQLIAEGRTTKDIADLLHLSVKTAESHRSHIMQRLDIHNVAGLVRYAIRQGLIDA</sequence>
<keyword evidence="4" id="KW-0804">Transcription</keyword>
<dbReference type="GO" id="GO:0006355">
    <property type="term" value="P:regulation of DNA-templated transcription"/>
    <property type="evidence" value="ECO:0007669"/>
    <property type="project" value="InterPro"/>
</dbReference>
<evidence type="ECO:0000256" key="4">
    <source>
        <dbReference type="ARBA" id="ARBA00023163"/>
    </source>
</evidence>
<reference evidence="8 9" key="1">
    <citation type="submission" date="2020-08" db="EMBL/GenBank/DDBJ databases">
        <title>Genomic Encyclopedia of Type Strains, Phase III (KMG-III): the genomes of soil and plant-associated and newly described type strains.</title>
        <authorList>
            <person name="Whitman W."/>
        </authorList>
    </citation>
    <scope>NUCLEOTIDE SEQUENCE [LARGE SCALE GENOMIC DNA]</scope>
    <source>
        <strain evidence="8 9">CECT 8654</strain>
    </source>
</reference>
<evidence type="ECO:0000256" key="5">
    <source>
        <dbReference type="PROSITE-ProRule" id="PRU00169"/>
    </source>
</evidence>
<feature type="domain" description="HTH luxR-type" evidence="6">
    <location>
        <begin position="144"/>
        <end position="209"/>
    </location>
</feature>
<dbReference type="PROSITE" id="PS50110">
    <property type="entry name" value="RESPONSE_REGULATORY"/>
    <property type="match status" value="1"/>
</dbReference>
<evidence type="ECO:0000256" key="3">
    <source>
        <dbReference type="ARBA" id="ARBA00023125"/>
    </source>
</evidence>
<protein>
    <submittedName>
        <fullName evidence="8">DNA-binding NarL/FixJ family response regulator</fullName>
    </submittedName>
</protein>
<dbReference type="SUPFAM" id="SSF52172">
    <property type="entry name" value="CheY-like"/>
    <property type="match status" value="1"/>
</dbReference>
<dbReference type="PANTHER" id="PTHR43214:SF41">
    <property type="entry name" value="NITRATE_NITRITE RESPONSE REGULATOR PROTEIN NARP"/>
    <property type="match status" value="1"/>
</dbReference>
<dbReference type="RefSeq" id="WP_183410600.1">
    <property type="nucleotide sequence ID" value="NZ_JACHWY010000002.1"/>
</dbReference>
<dbReference type="SMART" id="SM00421">
    <property type="entry name" value="HTH_LUXR"/>
    <property type="match status" value="1"/>
</dbReference>
<dbReference type="InterPro" id="IPR016032">
    <property type="entry name" value="Sig_transdc_resp-reg_C-effctor"/>
</dbReference>
<dbReference type="PROSITE" id="PS50043">
    <property type="entry name" value="HTH_LUXR_2"/>
    <property type="match status" value="1"/>
</dbReference>
<dbReference type="InterPro" id="IPR011006">
    <property type="entry name" value="CheY-like_superfamily"/>
</dbReference>
<dbReference type="AlphaFoldDB" id="A0A7W4W5I3"/>
<dbReference type="InterPro" id="IPR058245">
    <property type="entry name" value="NreC/VraR/RcsB-like_REC"/>
</dbReference>
<dbReference type="InterPro" id="IPR000792">
    <property type="entry name" value="Tscrpt_reg_LuxR_C"/>
</dbReference>
<dbReference type="Pfam" id="PF00196">
    <property type="entry name" value="GerE"/>
    <property type="match status" value="1"/>
</dbReference>
<gene>
    <name evidence="8" type="ORF">FHR99_002109</name>
</gene>
<feature type="domain" description="Response regulatory" evidence="7">
    <location>
        <begin position="7"/>
        <end position="122"/>
    </location>
</feature>
<proteinExistence type="predicted"/>
<evidence type="ECO:0000256" key="1">
    <source>
        <dbReference type="ARBA" id="ARBA00022553"/>
    </source>
</evidence>
<comment type="caution">
    <text evidence="8">The sequence shown here is derived from an EMBL/GenBank/DDBJ whole genome shotgun (WGS) entry which is preliminary data.</text>
</comment>
<evidence type="ECO:0000259" key="7">
    <source>
        <dbReference type="PROSITE" id="PS50110"/>
    </source>
</evidence>
<dbReference type="Pfam" id="PF00072">
    <property type="entry name" value="Response_reg"/>
    <property type="match status" value="1"/>
</dbReference>
<dbReference type="SMART" id="SM00448">
    <property type="entry name" value="REC"/>
    <property type="match status" value="1"/>
</dbReference>
<dbReference type="InterPro" id="IPR001789">
    <property type="entry name" value="Sig_transdc_resp-reg_receiver"/>
</dbReference>
<keyword evidence="3 8" id="KW-0238">DNA-binding</keyword>
<feature type="modified residue" description="4-aspartylphosphate" evidence="5">
    <location>
        <position position="57"/>
    </location>
</feature>
<name>A0A7W4W5I3_9GAMM</name>
<evidence type="ECO:0000256" key="2">
    <source>
        <dbReference type="ARBA" id="ARBA00023015"/>
    </source>
</evidence>
<dbReference type="Proteomes" id="UP000537130">
    <property type="component" value="Unassembled WGS sequence"/>
</dbReference>
<dbReference type="SUPFAM" id="SSF46894">
    <property type="entry name" value="C-terminal effector domain of the bipartite response regulators"/>
    <property type="match status" value="1"/>
</dbReference>
<organism evidence="8 9">
    <name type="scientific">Litorivivens lipolytica</name>
    <dbReference type="NCBI Taxonomy" id="1524264"/>
    <lineage>
        <taxon>Bacteria</taxon>
        <taxon>Pseudomonadati</taxon>
        <taxon>Pseudomonadota</taxon>
        <taxon>Gammaproteobacteria</taxon>
        <taxon>Litorivivens</taxon>
    </lineage>
</organism>
<dbReference type="PRINTS" id="PR00038">
    <property type="entry name" value="HTHLUXR"/>
</dbReference>
<keyword evidence="1 5" id="KW-0597">Phosphoprotein</keyword>
<dbReference type="CDD" id="cd06170">
    <property type="entry name" value="LuxR_C_like"/>
    <property type="match status" value="1"/>
</dbReference>
<dbReference type="GO" id="GO:0003677">
    <property type="term" value="F:DNA binding"/>
    <property type="evidence" value="ECO:0007669"/>
    <property type="project" value="UniProtKB-KW"/>
</dbReference>
<evidence type="ECO:0000259" key="6">
    <source>
        <dbReference type="PROSITE" id="PS50043"/>
    </source>
</evidence>
<dbReference type="EMBL" id="JACHWY010000002">
    <property type="protein sequence ID" value="MBB3047843.1"/>
    <property type="molecule type" value="Genomic_DNA"/>
</dbReference>
<dbReference type="Gene3D" id="3.40.50.2300">
    <property type="match status" value="1"/>
</dbReference>